<gene>
    <name evidence="7" type="ORF">D5H75_26625</name>
</gene>
<dbReference type="Proteomes" id="UP000265768">
    <property type="component" value="Unassembled WGS sequence"/>
</dbReference>
<accession>A0A3A4AY83</accession>
<dbReference type="Gene3D" id="3.40.640.10">
    <property type="entry name" value="Type I PLP-dependent aspartate aminotransferase-like (Major domain)"/>
    <property type="match status" value="1"/>
</dbReference>
<evidence type="ECO:0000256" key="3">
    <source>
        <dbReference type="ARBA" id="ARBA00023015"/>
    </source>
</evidence>
<evidence type="ECO:0000313" key="8">
    <source>
        <dbReference type="Proteomes" id="UP000265768"/>
    </source>
</evidence>
<dbReference type="AlphaFoldDB" id="A0A3A4AY83"/>
<dbReference type="SUPFAM" id="SSF53383">
    <property type="entry name" value="PLP-dependent transferases"/>
    <property type="match status" value="1"/>
</dbReference>
<keyword evidence="7" id="KW-0032">Aminotransferase</keyword>
<dbReference type="CDD" id="cd00609">
    <property type="entry name" value="AAT_like"/>
    <property type="match status" value="1"/>
</dbReference>
<dbReference type="RefSeq" id="WP_119929289.1">
    <property type="nucleotide sequence ID" value="NZ_QZEY01000012.1"/>
</dbReference>
<dbReference type="InterPro" id="IPR051446">
    <property type="entry name" value="HTH_trans_reg/aminotransferase"/>
</dbReference>
<feature type="domain" description="HTH gntR-type" evidence="6">
    <location>
        <begin position="3"/>
        <end position="70"/>
    </location>
</feature>
<reference evidence="7 8" key="1">
    <citation type="submission" date="2018-09" db="EMBL/GenBank/DDBJ databases">
        <title>YIM 75507 draft genome.</title>
        <authorList>
            <person name="Tang S."/>
            <person name="Feng Y."/>
        </authorList>
    </citation>
    <scope>NUCLEOTIDE SEQUENCE [LARGE SCALE GENOMIC DNA]</scope>
    <source>
        <strain evidence="7 8">YIM 75507</strain>
    </source>
</reference>
<dbReference type="EMBL" id="QZEY01000012">
    <property type="protein sequence ID" value="RJL26558.1"/>
    <property type="molecule type" value="Genomic_DNA"/>
</dbReference>
<dbReference type="Pfam" id="PF00155">
    <property type="entry name" value="Aminotran_1_2"/>
    <property type="match status" value="1"/>
</dbReference>
<dbReference type="GO" id="GO:0030170">
    <property type="term" value="F:pyridoxal phosphate binding"/>
    <property type="evidence" value="ECO:0007669"/>
    <property type="project" value="InterPro"/>
</dbReference>
<dbReference type="GO" id="GO:0008483">
    <property type="term" value="F:transaminase activity"/>
    <property type="evidence" value="ECO:0007669"/>
    <property type="project" value="UniProtKB-KW"/>
</dbReference>
<dbReference type="GO" id="GO:0003700">
    <property type="term" value="F:DNA-binding transcription factor activity"/>
    <property type="evidence" value="ECO:0007669"/>
    <property type="project" value="InterPro"/>
</dbReference>
<keyword evidence="8" id="KW-1185">Reference proteome</keyword>
<evidence type="ECO:0000256" key="5">
    <source>
        <dbReference type="ARBA" id="ARBA00023163"/>
    </source>
</evidence>
<dbReference type="Pfam" id="PF00392">
    <property type="entry name" value="GntR"/>
    <property type="match status" value="1"/>
</dbReference>
<dbReference type="InterPro" id="IPR036390">
    <property type="entry name" value="WH_DNA-bd_sf"/>
</dbReference>
<keyword evidence="4" id="KW-0238">DNA-binding</keyword>
<dbReference type="InterPro" id="IPR015424">
    <property type="entry name" value="PyrdxlP-dep_Trfase"/>
</dbReference>
<dbReference type="InterPro" id="IPR036388">
    <property type="entry name" value="WH-like_DNA-bd_sf"/>
</dbReference>
<dbReference type="InterPro" id="IPR000524">
    <property type="entry name" value="Tscrpt_reg_HTH_GntR"/>
</dbReference>
<sequence length="465" mass="48873">MNDDSSIDRVASMLRDLAASLRPGDRLPASRALTARYGVSPVTVSRAIARLAAEGTVVTRPGSGTFVAARPEPPAEPPDLSWQSVALGDRAVDDQVVSTLLTAPPEGVIPLTGGYLPPGLRPDQALSAAAARAVRRPDAWSTPPLGGLEELRRWFAALVGGDVTPGDVLVTAGGQAALTTALRALAPPGAPLLMETPTYPGALSAARAAGLRPTGVPLDGDGVRPDLLAEAFALTGARVLYTQPTLHNPTGVVQPLRRREEVLAVARAAGAFVIEDDWGRHFAEPAHSPPPLAALDRHGAVVHLSSLTKVTSSSLRVGALVARGPVARRLRSTSLVDSFFVARPLQETALDFATSPAWRRHVAAVRAELLSRRDQAAAELARHLPEVAFRLPPGGLHLWLRLPGHVDEAALADAALRHGVQYSPGRLYYPAEPPAPHLRLTPAAPATRAEITEGVHRLAKALASC</sequence>
<dbReference type="OrthoDB" id="9802328at2"/>
<keyword evidence="2" id="KW-0663">Pyridoxal phosphate</keyword>
<evidence type="ECO:0000256" key="4">
    <source>
        <dbReference type="ARBA" id="ARBA00023125"/>
    </source>
</evidence>
<proteinExistence type="inferred from homology"/>
<dbReference type="InterPro" id="IPR015421">
    <property type="entry name" value="PyrdxlP-dep_Trfase_major"/>
</dbReference>
<dbReference type="Gene3D" id="1.10.10.10">
    <property type="entry name" value="Winged helix-like DNA-binding domain superfamily/Winged helix DNA-binding domain"/>
    <property type="match status" value="1"/>
</dbReference>
<dbReference type="SUPFAM" id="SSF46785">
    <property type="entry name" value="Winged helix' DNA-binding domain"/>
    <property type="match status" value="1"/>
</dbReference>
<dbReference type="CDD" id="cd07377">
    <property type="entry name" value="WHTH_GntR"/>
    <property type="match status" value="1"/>
</dbReference>
<dbReference type="InterPro" id="IPR004839">
    <property type="entry name" value="Aminotransferase_I/II_large"/>
</dbReference>
<dbReference type="SMART" id="SM00345">
    <property type="entry name" value="HTH_GNTR"/>
    <property type="match status" value="1"/>
</dbReference>
<evidence type="ECO:0000313" key="7">
    <source>
        <dbReference type="EMBL" id="RJL26558.1"/>
    </source>
</evidence>
<dbReference type="PANTHER" id="PTHR46577:SF1">
    <property type="entry name" value="HTH-TYPE TRANSCRIPTIONAL REGULATORY PROTEIN GABR"/>
    <property type="match status" value="1"/>
</dbReference>
<dbReference type="PANTHER" id="PTHR46577">
    <property type="entry name" value="HTH-TYPE TRANSCRIPTIONAL REGULATORY PROTEIN GABR"/>
    <property type="match status" value="1"/>
</dbReference>
<comment type="similarity">
    <text evidence="1">In the C-terminal section; belongs to the class-I pyridoxal-phosphate-dependent aminotransferase family.</text>
</comment>
<evidence type="ECO:0000259" key="6">
    <source>
        <dbReference type="PROSITE" id="PS50949"/>
    </source>
</evidence>
<keyword evidence="7" id="KW-0808">Transferase</keyword>
<dbReference type="GO" id="GO:0003677">
    <property type="term" value="F:DNA binding"/>
    <property type="evidence" value="ECO:0007669"/>
    <property type="project" value="UniProtKB-KW"/>
</dbReference>
<name>A0A3A4AY83_9ACTN</name>
<evidence type="ECO:0000256" key="1">
    <source>
        <dbReference type="ARBA" id="ARBA00005384"/>
    </source>
</evidence>
<organism evidence="7 8">
    <name type="scientific">Bailinhaonella thermotolerans</name>
    <dbReference type="NCBI Taxonomy" id="1070861"/>
    <lineage>
        <taxon>Bacteria</taxon>
        <taxon>Bacillati</taxon>
        <taxon>Actinomycetota</taxon>
        <taxon>Actinomycetes</taxon>
        <taxon>Streptosporangiales</taxon>
        <taxon>Streptosporangiaceae</taxon>
        <taxon>Bailinhaonella</taxon>
    </lineage>
</organism>
<protein>
    <submittedName>
        <fullName evidence="7">PLP-dependent aminotransferase family protein</fullName>
    </submittedName>
</protein>
<dbReference type="PROSITE" id="PS50949">
    <property type="entry name" value="HTH_GNTR"/>
    <property type="match status" value="1"/>
</dbReference>
<keyword evidence="3" id="KW-0805">Transcription regulation</keyword>
<comment type="caution">
    <text evidence="7">The sequence shown here is derived from an EMBL/GenBank/DDBJ whole genome shotgun (WGS) entry which is preliminary data.</text>
</comment>
<keyword evidence="5" id="KW-0804">Transcription</keyword>
<evidence type="ECO:0000256" key="2">
    <source>
        <dbReference type="ARBA" id="ARBA00022898"/>
    </source>
</evidence>